<dbReference type="Proteomes" id="UP000663720">
    <property type="component" value="Chromosome"/>
</dbReference>
<protein>
    <submittedName>
        <fullName evidence="14">TonB-dependent receptor-like superfamily protein</fullName>
    </submittedName>
</protein>
<keyword evidence="4 11" id="KW-0812">Transmembrane</keyword>
<dbReference type="InterPro" id="IPR039426">
    <property type="entry name" value="TonB-dep_rcpt-like"/>
</dbReference>
<evidence type="ECO:0000256" key="11">
    <source>
        <dbReference type="SAM" id="Phobius"/>
    </source>
</evidence>
<name>A0A975GGV4_9BACT</name>
<sequence length="684" mass="78176">MFNLKYTHIYLSGILTICLFTAVITGTPVLYAENSHDDTMLMFVGENLEVLTIASRREESAWQAPAVAHVITKKAFQERGADTLSKALETIPGFYMAKPEWGTKPYFRGIPDSMLLLYDTVSVTSDISKSIHPFDHELSLVSVKRIEIIKGPGSVLWGPDAFAGIINIVPMTGKDMNGVETGILYQTPGNNAGTYINMGYDAGRWDSFLSISGYAGKEDDNEYNVLKFWGDTDKPADINERYGFDNPETSRYIEAVGRFSFDDWLNISTRLTDNKKAYTITSEEDMSWCETRENPSGLIKIEAKKAINHLSHVRMTGSFFHMETQQQIIDRKLKQRENEFYGEVLYDRSVLSGSGLFTGGVSYREKHIKNAPIWDGYLPDYLKSENLFLLPILTETNYNTNLWSLFCQYSHRFGNTEAWFGIRNDNHDSYQDRTSFSTGLSWSPSSEWIIKLLYGTAYRTPFAKQLQENEKTDLENIETLNLQIGWEPSWQWGLGFCGYWSRLEDHVMEDPYAGLSKPNHQEFTGAEIQGHYSPFRFLKFETNLTLINNKGPNEEYTFLKETYIDSSGNEIRTYEDRSYPYDSGPGALLDFIINWKPVKKISSNLRISYTGSRQLIHPRGQSFMSSSGVWLADINTIIRDIIMPDTDLEISIRNITDREYETPGIYSTIEGEGINAQIVLRKNW</sequence>
<evidence type="ECO:0000256" key="8">
    <source>
        <dbReference type="ARBA" id="ARBA00023170"/>
    </source>
</evidence>
<dbReference type="Gene3D" id="2.40.170.20">
    <property type="entry name" value="TonB-dependent receptor, beta-barrel domain"/>
    <property type="match status" value="1"/>
</dbReference>
<keyword evidence="9" id="KW-0998">Cell outer membrane</keyword>
<evidence type="ECO:0000313" key="15">
    <source>
        <dbReference type="Proteomes" id="UP000663720"/>
    </source>
</evidence>
<dbReference type="PANTHER" id="PTHR30069:SF29">
    <property type="entry name" value="HEMOGLOBIN AND HEMOGLOBIN-HAPTOGLOBIN-BINDING PROTEIN 1-RELATED"/>
    <property type="match status" value="1"/>
</dbReference>
<keyword evidence="6 10" id="KW-0798">TonB box</keyword>
<evidence type="ECO:0000256" key="9">
    <source>
        <dbReference type="ARBA" id="ARBA00023237"/>
    </source>
</evidence>
<dbReference type="AlphaFoldDB" id="A0A975GGV4"/>
<dbReference type="Pfam" id="PF07715">
    <property type="entry name" value="Plug"/>
    <property type="match status" value="1"/>
</dbReference>
<dbReference type="GO" id="GO:0009279">
    <property type="term" value="C:cell outer membrane"/>
    <property type="evidence" value="ECO:0007669"/>
    <property type="project" value="UniProtKB-SubCell"/>
</dbReference>
<comment type="subcellular location">
    <subcellularLocation>
        <location evidence="1">Cell outer membrane</location>
        <topology evidence="1">Multi-pass membrane protein</topology>
    </subcellularLocation>
</comment>
<dbReference type="InterPro" id="IPR000531">
    <property type="entry name" value="Beta-barrel_TonB"/>
</dbReference>
<dbReference type="GO" id="GO:0044718">
    <property type="term" value="P:siderophore transmembrane transport"/>
    <property type="evidence" value="ECO:0007669"/>
    <property type="project" value="TreeGrafter"/>
</dbReference>
<evidence type="ECO:0000259" key="12">
    <source>
        <dbReference type="Pfam" id="PF00593"/>
    </source>
</evidence>
<comment type="similarity">
    <text evidence="10">Belongs to the TonB-dependent receptor family.</text>
</comment>
<evidence type="ECO:0000313" key="14">
    <source>
        <dbReference type="EMBL" id="QTA80608.1"/>
    </source>
</evidence>
<evidence type="ECO:0000256" key="1">
    <source>
        <dbReference type="ARBA" id="ARBA00004571"/>
    </source>
</evidence>
<dbReference type="GO" id="GO:0015344">
    <property type="term" value="F:siderophore uptake transmembrane transporter activity"/>
    <property type="evidence" value="ECO:0007669"/>
    <property type="project" value="TreeGrafter"/>
</dbReference>
<evidence type="ECO:0000256" key="6">
    <source>
        <dbReference type="ARBA" id="ARBA00023077"/>
    </source>
</evidence>
<dbReference type="RefSeq" id="WP_207692241.1">
    <property type="nucleotide sequence ID" value="NZ_CP061799.1"/>
</dbReference>
<dbReference type="PANTHER" id="PTHR30069">
    <property type="entry name" value="TONB-DEPENDENT OUTER MEMBRANE RECEPTOR"/>
    <property type="match status" value="1"/>
</dbReference>
<evidence type="ECO:0000256" key="3">
    <source>
        <dbReference type="ARBA" id="ARBA00022452"/>
    </source>
</evidence>
<feature type="domain" description="TonB-dependent receptor plug" evidence="13">
    <location>
        <begin position="63"/>
        <end position="165"/>
    </location>
</feature>
<accession>A0A975GGV4</accession>
<evidence type="ECO:0000256" key="10">
    <source>
        <dbReference type="RuleBase" id="RU003357"/>
    </source>
</evidence>
<keyword evidence="2" id="KW-0813">Transport</keyword>
<evidence type="ECO:0000256" key="5">
    <source>
        <dbReference type="ARBA" id="ARBA00022729"/>
    </source>
</evidence>
<gene>
    <name evidence="14" type="ORF">dnl_29180</name>
</gene>
<keyword evidence="7 10" id="KW-0472">Membrane</keyword>
<dbReference type="KEGG" id="dli:dnl_29180"/>
<keyword evidence="8 14" id="KW-0675">Receptor</keyword>
<reference evidence="14" key="1">
    <citation type="journal article" date="2021" name="Microb. Physiol.">
        <title>Proteogenomic Insights into the Physiology of Marine, Sulfate-Reducing, Filamentous Desulfonema limicola and Desulfonema magnum.</title>
        <authorList>
            <person name="Schnaars V."/>
            <person name="Wohlbrand L."/>
            <person name="Scheve S."/>
            <person name="Hinrichs C."/>
            <person name="Reinhardt R."/>
            <person name="Rabus R."/>
        </authorList>
    </citation>
    <scope>NUCLEOTIDE SEQUENCE</scope>
    <source>
        <strain evidence="14">5ac10</strain>
    </source>
</reference>
<evidence type="ECO:0000259" key="13">
    <source>
        <dbReference type="Pfam" id="PF07715"/>
    </source>
</evidence>
<dbReference type="Gene3D" id="2.170.130.10">
    <property type="entry name" value="TonB-dependent receptor, plug domain"/>
    <property type="match status" value="1"/>
</dbReference>
<dbReference type="InterPro" id="IPR037066">
    <property type="entry name" value="Plug_dom_sf"/>
</dbReference>
<feature type="domain" description="TonB-dependent receptor-like beta-barrel" evidence="12">
    <location>
        <begin position="219"/>
        <end position="568"/>
    </location>
</feature>
<feature type="transmembrane region" description="Helical" evidence="11">
    <location>
        <begin position="9"/>
        <end position="31"/>
    </location>
</feature>
<dbReference type="EMBL" id="CP061799">
    <property type="protein sequence ID" value="QTA80608.1"/>
    <property type="molecule type" value="Genomic_DNA"/>
</dbReference>
<evidence type="ECO:0000256" key="2">
    <source>
        <dbReference type="ARBA" id="ARBA00022448"/>
    </source>
</evidence>
<keyword evidence="15" id="KW-1185">Reference proteome</keyword>
<proteinExistence type="inferred from homology"/>
<dbReference type="InterPro" id="IPR036942">
    <property type="entry name" value="Beta-barrel_TonB_sf"/>
</dbReference>
<keyword evidence="3" id="KW-1134">Transmembrane beta strand</keyword>
<dbReference type="Pfam" id="PF00593">
    <property type="entry name" value="TonB_dep_Rec_b-barrel"/>
    <property type="match status" value="1"/>
</dbReference>
<keyword evidence="5" id="KW-0732">Signal</keyword>
<organism evidence="14 15">
    <name type="scientific">Desulfonema limicola</name>
    <dbReference type="NCBI Taxonomy" id="45656"/>
    <lineage>
        <taxon>Bacteria</taxon>
        <taxon>Pseudomonadati</taxon>
        <taxon>Thermodesulfobacteriota</taxon>
        <taxon>Desulfobacteria</taxon>
        <taxon>Desulfobacterales</taxon>
        <taxon>Desulfococcaceae</taxon>
        <taxon>Desulfonema</taxon>
    </lineage>
</organism>
<dbReference type="InterPro" id="IPR012910">
    <property type="entry name" value="Plug_dom"/>
</dbReference>
<dbReference type="SUPFAM" id="SSF56935">
    <property type="entry name" value="Porins"/>
    <property type="match status" value="1"/>
</dbReference>
<evidence type="ECO:0000256" key="7">
    <source>
        <dbReference type="ARBA" id="ARBA00023136"/>
    </source>
</evidence>
<keyword evidence="11" id="KW-1133">Transmembrane helix</keyword>
<evidence type="ECO:0000256" key="4">
    <source>
        <dbReference type="ARBA" id="ARBA00022692"/>
    </source>
</evidence>